<gene>
    <name evidence="8" type="ORF">LAZ67_X003901</name>
</gene>
<sequence length="150" mass="16957">MNPPILDHFDLNALTNIHTDASNIGLGASKVKRRRHFKIATNHHALCWFKFLKDPKGRLARWVLKIQKYDFENSIQSARIHPTSAPADPCWQVRGIYEVGPVQELSKRFDGTEFNVVRRLLGDIEVPRTHASSLRAAAVAAHQEHESDGS</sequence>
<dbReference type="InterPro" id="IPR043502">
    <property type="entry name" value="DNA/RNA_pol_sf"/>
</dbReference>
<dbReference type="SUPFAM" id="SSF56672">
    <property type="entry name" value="DNA/RNA polymerases"/>
    <property type="match status" value="1"/>
</dbReference>
<evidence type="ECO:0000313" key="8">
    <source>
        <dbReference type="EMBL" id="UYV84896.1"/>
    </source>
</evidence>
<dbReference type="InterPro" id="IPR041373">
    <property type="entry name" value="RT_RNaseH"/>
</dbReference>
<dbReference type="Pfam" id="PF17917">
    <property type="entry name" value="RT_RNaseH"/>
    <property type="match status" value="1"/>
</dbReference>
<evidence type="ECO:0000256" key="2">
    <source>
        <dbReference type="ARBA" id="ARBA00022695"/>
    </source>
</evidence>
<dbReference type="Proteomes" id="UP001235939">
    <property type="component" value="Chromosome X"/>
</dbReference>
<dbReference type="EMBL" id="CP092886">
    <property type="protein sequence ID" value="UYV84896.1"/>
    <property type="molecule type" value="Genomic_DNA"/>
</dbReference>
<keyword evidence="3" id="KW-0540">Nuclease</keyword>
<protein>
    <submittedName>
        <fullName evidence="8">K02A2.6-like</fullName>
    </submittedName>
</protein>
<evidence type="ECO:0000259" key="7">
    <source>
        <dbReference type="Pfam" id="PF17917"/>
    </source>
</evidence>
<keyword evidence="9" id="KW-1185">Reference proteome</keyword>
<proteinExistence type="predicted"/>
<evidence type="ECO:0000256" key="3">
    <source>
        <dbReference type="ARBA" id="ARBA00022722"/>
    </source>
</evidence>
<keyword evidence="2" id="KW-0548">Nucleotidyltransferase</keyword>
<reference evidence="8 9" key="1">
    <citation type="submission" date="2022-03" db="EMBL/GenBank/DDBJ databases">
        <title>A chromosomal length assembly of Cordylochernes scorpioides.</title>
        <authorList>
            <person name="Zeh D."/>
            <person name="Zeh J."/>
        </authorList>
    </citation>
    <scope>NUCLEOTIDE SEQUENCE [LARGE SCALE GENOMIC DNA]</scope>
    <source>
        <strain evidence="8">IN4F17</strain>
        <tissue evidence="8">Whole Body</tissue>
    </source>
</reference>
<evidence type="ECO:0000256" key="4">
    <source>
        <dbReference type="ARBA" id="ARBA00022759"/>
    </source>
</evidence>
<feature type="domain" description="Reverse transcriptase RNase H-like" evidence="7">
    <location>
        <begin position="34"/>
        <end position="69"/>
    </location>
</feature>
<organism evidence="8 9">
    <name type="scientific">Cordylochernes scorpioides</name>
    <dbReference type="NCBI Taxonomy" id="51811"/>
    <lineage>
        <taxon>Eukaryota</taxon>
        <taxon>Metazoa</taxon>
        <taxon>Ecdysozoa</taxon>
        <taxon>Arthropoda</taxon>
        <taxon>Chelicerata</taxon>
        <taxon>Arachnida</taxon>
        <taxon>Pseudoscorpiones</taxon>
        <taxon>Cheliferoidea</taxon>
        <taxon>Chernetidae</taxon>
        <taxon>Cordylochernes</taxon>
    </lineage>
</organism>
<evidence type="ECO:0000256" key="6">
    <source>
        <dbReference type="ARBA" id="ARBA00022918"/>
    </source>
</evidence>
<evidence type="ECO:0000256" key="1">
    <source>
        <dbReference type="ARBA" id="ARBA00022679"/>
    </source>
</evidence>
<evidence type="ECO:0000313" key="9">
    <source>
        <dbReference type="Proteomes" id="UP001235939"/>
    </source>
</evidence>
<keyword evidence="1" id="KW-0808">Transferase</keyword>
<accession>A0ABY6LUH3</accession>
<keyword evidence="6" id="KW-0695">RNA-directed DNA polymerase</keyword>
<name>A0ABY6LUH3_9ARAC</name>
<keyword evidence="4" id="KW-0255">Endonuclease</keyword>
<evidence type="ECO:0000256" key="5">
    <source>
        <dbReference type="ARBA" id="ARBA00022801"/>
    </source>
</evidence>
<keyword evidence="5" id="KW-0378">Hydrolase</keyword>